<keyword evidence="3" id="KW-1185">Reference proteome</keyword>
<protein>
    <submittedName>
        <fullName evidence="2">Uncharacterized protein</fullName>
    </submittedName>
</protein>
<gene>
    <name evidence="2" type="ORF">B0A49_04668</name>
</gene>
<dbReference type="OrthoDB" id="3938057at2759"/>
<evidence type="ECO:0000313" key="2">
    <source>
        <dbReference type="EMBL" id="TKA66951.1"/>
    </source>
</evidence>
<evidence type="ECO:0000256" key="1">
    <source>
        <dbReference type="SAM" id="MobiDB-lite"/>
    </source>
</evidence>
<dbReference type="Proteomes" id="UP000308768">
    <property type="component" value="Unassembled WGS sequence"/>
</dbReference>
<sequence length="198" mass="20763">MSTSDIKSEKTFSPEIVAVLFMKIAELNGHLSSTDWEIMSAVDGTRSAGALEWHLRTTKKRGAELLAEKQAGKVFEGVAAKATPRAKKEAPGGVEKAAAETPAPSKKRGRSAKNDEDDGAAIAAPKVTKKRAPKRAKTEAVKVLEDEQSSVDGAEQLTGGEKRKSLLGGDVPSHLNVTTTSKDGEGNAVAGQVDESGI</sequence>
<accession>A0A4U0WUL0</accession>
<dbReference type="AlphaFoldDB" id="A0A4U0WUL0"/>
<reference evidence="2 3" key="1">
    <citation type="submission" date="2017-03" db="EMBL/GenBank/DDBJ databases">
        <title>Genomes of endolithic fungi from Antarctica.</title>
        <authorList>
            <person name="Coleine C."/>
            <person name="Masonjones S."/>
            <person name="Stajich J.E."/>
        </authorList>
    </citation>
    <scope>NUCLEOTIDE SEQUENCE [LARGE SCALE GENOMIC DNA]</scope>
    <source>
        <strain evidence="2 3">CCFEE 5187</strain>
    </source>
</reference>
<proteinExistence type="predicted"/>
<feature type="compositionally biased region" description="Basic and acidic residues" evidence="1">
    <location>
        <begin position="136"/>
        <end position="145"/>
    </location>
</feature>
<evidence type="ECO:0000313" key="3">
    <source>
        <dbReference type="Proteomes" id="UP000308768"/>
    </source>
</evidence>
<comment type="caution">
    <text evidence="2">The sequence shown here is derived from an EMBL/GenBank/DDBJ whole genome shotgun (WGS) entry which is preliminary data.</text>
</comment>
<feature type="region of interest" description="Disordered" evidence="1">
    <location>
        <begin position="81"/>
        <end position="198"/>
    </location>
</feature>
<organism evidence="2 3">
    <name type="scientific">Cryomyces minteri</name>
    <dbReference type="NCBI Taxonomy" id="331657"/>
    <lineage>
        <taxon>Eukaryota</taxon>
        <taxon>Fungi</taxon>
        <taxon>Dikarya</taxon>
        <taxon>Ascomycota</taxon>
        <taxon>Pezizomycotina</taxon>
        <taxon>Dothideomycetes</taxon>
        <taxon>Dothideomycetes incertae sedis</taxon>
        <taxon>Cryomyces</taxon>
    </lineage>
</organism>
<name>A0A4U0WUL0_9PEZI</name>
<dbReference type="EMBL" id="NAJN01000965">
    <property type="protein sequence ID" value="TKA66951.1"/>
    <property type="molecule type" value="Genomic_DNA"/>
</dbReference>